<evidence type="ECO:0000313" key="4">
    <source>
        <dbReference type="Proteomes" id="UP000516439"/>
    </source>
</evidence>
<keyword evidence="1" id="KW-0732">Signal</keyword>
<dbReference type="RefSeq" id="WP_167293819.1">
    <property type="nucleotide sequence ID" value="NZ_CP061171.1"/>
</dbReference>
<organism evidence="3 4">
    <name type="scientific">Pedobacter riviphilus</name>
    <dbReference type="NCBI Taxonomy" id="2766984"/>
    <lineage>
        <taxon>Bacteria</taxon>
        <taxon>Pseudomonadati</taxon>
        <taxon>Bacteroidota</taxon>
        <taxon>Sphingobacteriia</taxon>
        <taxon>Sphingobacteriales</taxon>
        <taxon>Sphingobacteriaceae</taxon>
        <taxon>Pedobacter</taxon>
    </lineage>
</organism>
<evidence type="ECO:0000256" key="1">
    <source>
        <dbReference type="SAM" id="SignalP"/>
    </source>
</evidence>
<sequence>MKKLFICFSFLLVVFLNACKKDNYKSPDAELYGNIVDATTGKNVPQQTNVSGGYLQLFQTDYPKPTAIQTALHVDGSYTRGFMFSGHYKVVPTGPFFYRDTLNVNVNGSTRLDIKVIPYLTVTSELLSKTAKSITIRVKVTQPAQNTQKIARILAVAATFNTVDVNNYNSNRGLTNTEAIDNAVVVNTSYDYTITDLKPGTLYYVRGGARTINTGSYYNYAPMLMVTTNSQ</sequence>
<dbReference type="Gene3D" id="2.60.40.1120">
    <property type="entry name" value="Carboxypeptidase-like, regulatory domain"/>
    <property type="match status" value="1"/>
</dbReference>
<gene>
    <name evidence="3" type="ORF">H9N25_05790</name>
</gene>
<feature type="signal peptide" evidence="1">
    <location>
        <begin position="1"/>
        <end position="18"/>
    </location>
</feature>
<name>A0ABX6TK98_9SPHI</name>
<evidence type="ECO:0000313" key="3">
    <source>
        <dbReference type="EMBL" id="QNR85953.1"/>
    </source>
</evidence>
<feature type="chain" id="PRO_5045068834" evidence="1">
    <location>
        <begin position="19"/>
        <end position="231"/>
    </location>
</feature>
<evidence type="ECO:0000259" key="2">
    <source>
        <dbReference type="Pfam" id="PF12866"/>
    </source>
</evidence>
<proteinExistence type="predicted"/>
<dbReference type="Proteomes" id="UP000516439">
    <property type="component" value="Chromosome"/>
</dbReference>
<dbReference type="EMBL" id="CP061171">
    <property type="protein sequence ID" value="QNR85953.1"/>
    <property type="molecule type" value="Genomic_DNA"/>
</dbReference>
<accession>A0ABX6TK98</accession>
<dbReference type="Pfam" id="PF12866">
    <property type="entry name" value="DUF3823"/>
    <property type="match status" value="1"/>
</dbReference>
<feature type="domain" description="DUF3823" evidence="2">
    <location>
        <begin position="30"/>
        <end position="117"/>
    </location>
</feature>
<keyword evidence="4" id="KW-1185">Reference proteome</keyword>
<protein>
    <submittedName>
        <fullName evidence="3">DUF3823 domain-containing protein</fullName>
    </submittedName>
</protein>
<dbReference type="InterPro" id="IPR024278">
    <property type="entry name" value="DUF3823_N"/>
</dbReference>
<reference evidence="3 4" key="1">
    <citation type="submission" date="2020-09" db="EMBL/GenBank/DDBJ databases">
        <title>Pedobacter sp. SW-16 isolated from soil near Yeocheon.</title>
        <authorList>
            <person name="Im H.S."/>
            <person name="Joung Y."/>
            <person name="Lee S.-S."/>
        </authorList>
    </citation>
    <scope>NUCLEOTIDE SEQUENCE [LARGE SCALE GENOMIC DNA]</scope>
    <source>
        <strain evidence="3 4">SW-16</strain>
    </source>
</reference>